<proteinExistence type="predicted"/>
<dbReference type="GO" id="GO:0005634">
    <property type="term" value="C:nucleus"/>
    <property type="evidence" value="ECO:0007669"/>
    <property type="project" value="TreeGrafter"/>
</dbReference>
<dbReference type="Proteomes" id="UP001153069">
    <property type="component" value="Unassembled WGS sequence"/>
</dbReference>
<dbReference type="GO" id="GO:0016279">
    <property type="term" value="F:protein-lysine N-methyltransferase activity"/>
    <property type="evidence" value="ECO:0007669"/>
    <property type="project" value="TreeGrafter"/>
</dbReference>
<dbReference type="Pfam" id="PF00856">
    <property type="entry name" value="SET"/>
    <property type="match status" value="1"/>
</dbReference>
<evidence type="ECO:0000313" key="3">
    <source>
        <dbReference type="Proteomes" id="UP001153069"/>
    </source>
</evidence>
<dbReference type="AlphaFoldDB" id="A0A9N8ENU7"/>
<evidence type="ECO:0000259" key="1">
    <source>
        <dbReference type="PROSITE" id="PS50280"/>
    </source>
</evidence>
<protein>
    <recommendedName>
        <fullName evidence="1">SET domain-containing protein</fullName>
    </recommendedName>
</protein>
<dbReference type="InterPro" id="IPR001214">
    <property type="entry name" value="SET_dom"/>
</dbReference>
<accession>A0A9N8ENU7</accession>
<dbReference type="PROSITE" id="PS50280">
    <property type="entry name" value="SET"/>
    <property type="match status" value="1"/>
</dbReference>
<dbReference type="InterPro" id="IPR046341">
    <property type="entry name" value="SET_dom_sf"/>
</dbReference>
<reference evidence="2" key="1">
    <citation type="submission" date="2020-06" db="EMBL/GenBank/DDBJ databases">
        <authorList>
            <consortium name="Plant Systems Biology data submission"/>
        </authorList>
    </citation>
    <scope>NUCLEOTIDE SEQUENCE</scope>
    <source>
        <strain evidence="2">D6</strain>
    </source>
</reference>
<dbReference type="PANTHER" id="PTHR13271:SF34">
    <property type="entry name" value="N-LYSINE METHYLTRANSFERASE SETD6"/>
    <property type="match status" value="1"/>
</dbReference>
<dbReference type="Gene3D" id="3.90.1410.10">
    <property type="entry name" value="set domain protein methyltransferase, domain 1"/>
    <property type="match status" value="1"/>
</dbReference>
<feature type="domain" description="SET" evidence="1">
    <location>
        <begin position="55"/>
        <end position="313"/>
    </location>
</feature>
<keyword evidence="3" id="KW-1185">Reference proteome</keyword>
<evidence type="ECO:0000313" key="2">
    <source>
        <dbReference type="EMBL" id="CAB9522751.1"/>
    </source>
</evidence>
<dbReference type="EMBL" id="CAICTM010001335">
    <property type="protein sequence ID" value="CAB9522751.1"/>
    <property type="molecule type" value="Genomic_DNA"/>
</dbReference>
<dbReference type="OrthoDB" id="438641at2759"/>
<gene>
    <name evidence="2" type="ORF">SEMRO_1337_G264070.1</name>
</gene>
<dbReference type="SUPFAM" id="SSF82199">
    <property type="entry name" value="SET domain"/>
    <property type="match status" value="1"/>
</dbReference>
<dbReference type="PANTHER" id="PTHR13271">
    <property type="entry name" value="UNCHARACTERIZED PUTATIVE METHYLTRANSFERASE"/>
    <property type="match status" value="1"/>
</dbReference>
<name>A0A9N8ENU7_9STRA</name>
<organism evidence="2 3">
    <name type="scientific">Seminavis robusta</name>
    <dbReference type="NCBI Taxonomy" id="568900"/>
    <lineage>
        <taxon>Eukaryota</taxon>
        <taxon>Sar</taxon>
        <taxon>Stramenopiles</taxon>
        <taxon>Ochrophyta</taxon>
        <taxon>Bacillariophyta</taxon>
        <taxon>Bacillariophyceae</taxon>
        <taxon>Bacillariophycidae</taxon>
        <taxon>Naviculales</taxon>
        <taxon>Naviculaceae</taxon>
        <taxon>Seminavis</taxon>
    </lineage>
</organism>
<dbReference type="InterPro" id="IPR050600">
    <property type="entry name" value="SETD3_SETD6_MTase"/>
</dbReference>
<dbReference type="SMART" id="SM00317">
    <property type="entry name" value="SET"/>
    <property type="match status" value="1"/>
</dbReference>
<comment type="caution">
    <text evidence="2">The sequence shown here is derived from an EMBL/GenBank/DDBJ whole genome shotgun (WGS) entry which is preliminary data.</text>
</comment>
<sequence>MLRLVLVPLLYLFVTAVLSFWTRPTWALTAVLPKQSPTDEALHKWCDELNIGINPSAKVLTTSASVAGRGVFAVNPVAKDEIVAVIPTYTMFHPQNAANMFPQTATALKERAQQIQQCEDNKNSEKKPRKWFSRLLRRVFRRKASSDQEEIPWQAELTEYALTAVETDHVFATWIRQWNRDDPVLKLFESGKASRDNPAALEATAGELSTMVPLMPLYKILAALTIRVEQWEHHRQFLSNNADAKEAVSMYTTLCSRTIGVAEEIVAVVPFHDMINHSFEPNLGLAFSEDETSMEIYALKDVPAGQELLFSYAAIGKEYDEDAALWMLVQWGIPVTESEWKVTTLG</sequence>